<dbReference type="EMBL" id="JXUO01000145">
    <property type="protein sequence ID" value="KKZ14666.1"/>
    <property type="molecule type" value="Genomic_DNA"/>
</dbReference>
<gene>
    <name evidence="1" type="ORF">TH68_04330</name>
</gene>
<protein>
    <submittedName>
        <fullName evidence="1">Uncharacterized protein</fullName>
    </submittedName>
</protein>
<evidence type="ECO:0000313" key="2">
    <source>
        <dbReference type="Proteomes" id="UP000035054"/>
    </source>
</evidence>
<feature type="non-terminal residue" evidence="1">
    <location>
        <position position="93"/>
    </location>
</feature>
<dbReference type="AlphaFoldDB" id="A0A6N3X0Y1"/>
<accession>A0A6N3X0Y1</accession>
<evidence type="ECO:0000313" key="1">
    <source>
        <dbReference type="EMBL" id="KKZ14666.1"/>
    </source>
</evidence>
<dbReference type="Proteomes" id="UP000035054">
    <property type="component" value="Unassembled WGS sequence"/>
</dbReference>
<organism evidence="1 2">
    <name type="scientific">Candidatus Synechococcus spongiarum 142</name>
    <dbReference type="NCBI Taxonomy" id="1608213"/>
    <lineage>
        <taxon>Bacteria</taxon>
        <taxon>Bacillati</taxon>
        <taxon>Cyanobacteriota</taxon>
        <taxon>Cyanophyceae</taxon>
        <taxon>Synechococcales</taxon>
        <taxon>Synechococcaceae</taxon>
        <taxon>Synechococcus</taxon>
    </lineage>
</organism>
<sequence length="93" mass="10472">MGHVLGEDLLTPWFWFLKSPQVKHRATQKHFFQEVLGISFVHPGERGVLARLFVIKAAEFCIPGKAEKLLLQVLKNVGFVEMIVLSGEDIGID</sequence>
<name>A0A6N3X0Y1_9SYNE</name>
<comment type="caution">
    <text evidence="1">The sequence shown here is derived from an EMBL/GenBank/DDBJ whole genome shotgun (WGS) entry which is preliminary data.</text>
</comment>
<reference evidence="1 2" key="1">
    <citation type="submission" date="2015-01" db="EMBL/GenBank/DDBJ databases">
        <title>Lifestyle Evolution in Cyanobacterial Symbionts of Sponges.</title>
        <authorList>
            <person name="Burgsdorf I."/>
            <person name="Slaby B.M."/>
            <person name="Handley K.M."/>
            <person name="Haber M."/>
            <person name="Blom J."/>
            <person name="Marshall C.W."/>
            <person name="Gilbert J.A."/>
            <person name="Hentschel U."/>
            <person name="Steindler L."/>
        </authorList>
    </citation>
    <scope>NUCLEOTIDE SEQUENCE [LARGE SCALE GENOMIC DNA]</scope>
    <source>
        <strain evidence="1">142</strain>
    </source>
</reference>
<proteinExistence type="predicted"/>